<dbReference type="Proteomes" id="UP000602510">
    <property type="component" value="Unassembled WGS sequence"/>
</dbReference>
<dbReference type="AlphaFoldDB" id="A0A833WAP2"/>
<protein>
    <recommendedName>
        <fullName evidence="4">M96 mating-specific protein family</fullName>
    </recommendedName>
</protein>
<evidence type="ECO:0000313" key="3">
    <source>
        <dbReference type="Proteomes" id="UP000602510"/>
    </source>
</evidence>
<feature type="region of interest" description="Disordered" evidence="1">
    <location>
        <begin position="59"/>
        <end position="91"/>
    </location>
</feature>
<dbReference type="EMBL" id="WSZM01000331">
    <property type="protein sequence ID" value="KAF4035092.1"/>
    <property type="molecule type" value="Genomic_DNA"/>
</dbReference>
<feature type="compositionally biased region" description="Basic and acidic residues" evidence="1">
    <location>
        <begin position="59"/>
        <end position="69"/>
    </location>
</feature>
<evidence type="ECO:0000313" key="2">
    <source>
        <dbReference type="EMBL" id="KAF4035092.1"/>
    </source>
</evidence>
<gene>
    <name evidence="2" type="ORF">GN244_ATG12862</name>
</gene>
<accession>A0A833WAP2</accession>
<feature type="compositionally biased region" description="Polar residues" evidence="1">
    <location>
        <begin position="70"/>
        <end position="81"/>
    </location>
</feature>
<keyword evidence="3" id="KW-1185">Reference proteome</keyword>
<evidence type="ECO:0000256" key="1">
    <source>
        <dbReference type="SAM" id="MobiDB-lite"/>
    </source>
</evidence>
<name>A0A833WAP2_PHYIN</name>
<evidence type="ECO:0008006" key="4">
    <source>
        <dbReference type="Google" id="ProtNLM"/>
    </source>
</evidence>
<organism evidence="2 3">
    <name type="scientific">Phytophthora infestans</name>
    <name type="common">Potato late blight agent</name>
    <name type="synonym">Botrytis infestans</name>
    <dbReference type="NCBI Taxonomy" id="4787"/>
    <lineage>
        <taxon>Eukaryota</taxon>
        <taxon>Sar</taxon>
        <taxon>Stramenopiles</taxon>
        <taxon>Oomycota</taxon>
        <taxon>Peronosporomycetes</taxon>
        <taxon>Peronosporales</taxon>
        <taxon>Peronosporaceae</taxon>
        <taxon>Phytophthora</taxon>
    </lineage>
</organism>
<reference evidence="2" key="1">
    <citation type="submission" date="2020-04" db="EMBL/GenBank/DDBJ databases">
        <title>Hybrid Assembly of Korean Phytophthora infestans isolates.</title>
        <authorList>
            <person name="Prokchorchik M."/>
            <person name="Lee Y."/>
            <person name="Seo J."/>
            <person name="Cho J.-H."/>
            <person name="Park Y.-E."/>
            <person name="Jang D.-C."/>
            <person name="Im J.-S."/>
            <person name="Choi J.-G."/>
            <person name="Park H.-J."/>
            <person name="Lee G.-B."/>
            <person name="Lee Y.-G."/>
            <person name="Hong S.-Y."/>
            <person name="Cho K."/>
            <person name="Sohn K.H."/>
        </authorList>
    </citation>
    <scope>NUCLEOTIDE SEQUENCE</scope>
    <source>
        <strain evidence="2">KR_1_A1</strain>
    </source>
</reference>
<proteinExistence type="predicted"/>
<comment type="caution">
    <text evidence="2">The sequence shown here is derived from an EMBL/GenBank/DDBJ whole genome shotgun (WGS) entry which is preliminary data.</text>
</comment>
<sequence length="432" mass="47993">MADAMFLDDVAGLLHHLDDASVSGNNLLRSFDKNAPKQALQPLVLDAAALAGLFSVSDKSDADKDHHSVATDSDSASSGSPPQCIPEADNIRSRDAIRRSTYRQKQKAHKEALYKQVNDLSSQLSTLLATKEAAKEGMSVSQAAVWKALANRNLQARLNAEEQRAKLHAAIKRRSTLIRDLGVLIRKRISEETLEDAAYAVKRPRTETPDRALYEAYIDELDEIYAKTDRVFKASAVQIDKESCEDTHLFYNPPRSSNKDANYHELVGLFSTPFAYERVREHLHEVTCMEFHSGFEMVDEPWAPSDTTITKSRIENVGKRSVVQHCVVRRFNEGDRVVLVWRKFSEGGGVFAGMHSDETGWSIVRPSRVNGSVSSVVELVSRFVPINFSTAAVSGDMVKQFADLLVKDGEEICQLGLQKLEETLLDDALGVC</sequence>